<sequence length="155" mass="15535">MDTDIVLVSACLAGVPCRYDGRARPDAAIVADVAAGRAIPACAEQLGGLSTPRAAAEIVGGDGYDVLDGTAKILTVDGEDVTAPFVEGAQIVADLAAEHGVSSAVLQARSPSCGCGVIYDGSHTGELAEGDGVVAALLKRRGLKITAVRGSSESR</sequence>
<evidence type="ECO:0000313" key="1">
    <source>
        <dbReference type="EMBL" id="KIP51655.1"/>
    </source>
</evidence>
<gene>
    <name evidence="1" type="ORF">SD72_13920</name>
</gene>
<name>A0A0D0H3C9_9MICO</name>
<reference evidence="1 2" key="1">
    <citation type="submission" date="2015-01" db="EMBL/GenBank/DDBJ databases">
        <title>Draft genome sequence of Leucobacter komagatae strain VKM ST2845.</title>
        <authorList>
            <person name="Karlyshev A.V."/>
            <person name="Kudryashova E.B."/>
        </authorList>
    </citation>
    <scope>NUCLEOTIDE SEQUENCE [LARGE SCALE GENOMIC DNA]</scope>
    <source>
        <strain evidence="1 2">VKM ST2845</strain>
    </source>
</reference>
<dbReference type="InterPro" id="IPR007553">
    <property type="entry name" value="2-thiour_desulf"/>
</dbReference>
<dbReference type="PANTHER" id="PTHR30087">
    <property type="entry name" value="INNER MEMBRANE PROTEIN"/>
    <property type="match status" value="1"/>
</dbReference>
<dbReference type="Pfam" id="PF04463">
    <property type="entry name" value="2-thiour_desulf"/>
    <property type="match status" value="1"/>
</dbReference>
<proteinExistence type="predicted"/>
<dbReference type="PANTHER" id="PTHR30087:SF1">
    <property type="entry name" value="HYPOTHETICAL CYTOSOLIC PROTEIN"/>
    <property type="match status" value="1"/>
</dbReference>
<protein>
    <submittedName>
        <fullName evidence="1">Uncharacterized protein</fullName>
    </submittedName>
</protein>
<dbReference type="RefSeq" id="WP_042545073.1">
    <property type="nucleotide sequence ID" value="NZ_JXSQ01000026.1"/>
</dbReference>
<dbReference type="EMBL" id="JXSQ01000026">
    <property type="protein sequence ID" value="KIP51655.1"/>
    <property type="molecule type" value="Genomic_DNA"/>
</dbReference>
<comment type="caution">
    <text evidence="1">The sequence shown here is derived from an EMBL/GenBank/DDBJ whole genome shotgun (WGS) entry which is preliminary data.</text>
</comment>
<evidence type="ECO:0000313" key="2">
    <source>
        <dbReference type="Proteomes" id="UP000032120"/>
    </source>
</evidence>
<dbReference type="AlphaFoldDB" id="A0A0D0H3C9"/>
<organism evidence="1 2">
    <name type="scientific">Leucobacter komagatae</name>
    <dbReference type="NCBI Taxonomy" id="55969"/>
    <lineage>
        <taxon>Bacteria</taxon>
        <taxon>Bacillati</taxon>
        <taxon>Actinomycetota</taxon>
        <taxon>Actinomycetes</taxon>
        <taxon>Micrococcales</taxon>
        <taxon>Microbacteriaceae</taxon>
        <taxon>Leucobacter</taxon>
    </lineage>
</organism>
<dbReference type="OrthoDB" id="495783at2"/>
<keyword evidence="2" id="KW-1185">Reference proteome</keyword>
<dbReference type="Proteomes" id="UP000032120">
    <property type="component" value="Unassembled WGS sequence"/>
</dbReference>
<accession>A0A0D0H3C9</accession>